<accession>A0A315Y1R7</accession>
<proteinExistence type="inferred from homology"/>
<feature type="transmembrane region" description="Helical" evidence="8">
    <location>
        <begin position="124"/>
        <end position="142"/>
    </location>
</feature>
<keyword evidence="3" id="KW-0813">Transport</keyword>
<organism evidence="9 10">
    <name type="scientific">Ruminococcus flavefaciens</name>
    <dbReference type="NCBI Taxonomy" id="1265"/>
    <lineage>
        <taxon>Bacteria</taxon>
        <taxon>Bacillati</taxon>
        <taxon>Bacillota</taxon>
        <taxon>Clostridia</taxon>
        <taxon>Eubacteriales</taxon>
        <taxon>Oscillospiraceae</taxon>
        <taxon>Ruminococcus</taxon>
    </lineage>
</organism>
<dbReference type="Proteomes" id="UP000245720">
    <property type="component" value="Unassembled WGS sequence"/>
</dbReference>
<evidence type="ECO:0000256" key="6">
    <source>
        <dbReference type="ARBA" id="ARBA00022989"/>
    </source>
</evidence>
<evidence type="ECO:0000256" key="4">
    <source>
        <dbReference type="ARBA" id="ARBA00022475"/>
    </source>
</evidence>
<evidence type="ECO:0000256" key="3">
    <source>
        <dbReference type="ARBA" id="ARBA00022448"/>
    </source>
</evidence>
<feature type="transmembrane region" description="Helical" evidence="8">
    <location>
        <begin position="198"/>
        <end position="218"/>
    </location>
</feature>
<feature type="transmembrane region" description="Helical" evidence="8">
    <location>
        <begin position="61"/>
        <end position="78"/>
    </location>
</feature>
<evidence type="ECO:0000256" key="2">
    <source>
        <dbReference type="ARBA" id="ARBA00006669"/>
    </source>
</evidence>
<feature type="transmembrane region" description="Helical" evidence="8">
    <location>
        <begin position="12"/>
        <end position="31"/>
    </location>
</feature>
<sequence length="239" mass="27039">MKLKQLFSSLTVVDYSIWGAAMLFITVSFLIFDRTNFLTLAASIIGVTSIIINAKGHPLGQLIMLFFAAVYGYISFSFHYYGEMITYLGMTAPMALFSLIAWLRNPFKDGNAEVRVNHLTKLEIAFMSLLTLAVTLVFYFILRYFNTANLIPSTISVTTSFAAVYLTFRRSAYFSLLYAANDIVLIVLWTLASLTDSSYISVLICFVMFLVSDIYGFISWLKMKKRQESADPFHSTFST</sequence>
<keyword evidence="7 8" id="KW-0472">Membrane</keyword>
<evidence type="ECO:0000256" key="5">
    <source>
        <dbReference type="ARBA" id="ARBA00022692"/>
    </source>
</evidence>
<comment type="caution">
    <text evidence="9">The sequence shown here is derived from an EMBL/GenBank/DDBJ whole genome shotgun (WGS) entry which is preliminary data.</text>
</comment>
<dbReference type="InterPro" id="IPR006419">
    <property type="entry name" value="NMN_transpt_PnuC"/>
</dbReference>
<dbReference type="EMBL" id="QGDI01000003">
    <property type="protein sequence ID" value="PWJ14211.1"/>
    <property type="molecule type" value="Genomic_DNA"/>
</dbReference>
<feature type="transmembrane region" description="Helical" evidence="8">
    <location>
        <begin position="173"/>
        <end position="192"/>
    </location>
</feature>
<protein>
    <submittedName>
        <fullName evidence="9">Nicotinamide mononucleotide transporter PnuC</fullName>
    </submittedName>
</protein>
<keyword evidence="4" id="KW-1003">Cell membrane</keyword>
<gene>
    <name evidence="9" type="ORF">IE37_01146</name>
</gene>
<dbReference type="PANTHER" id="PTHR36122">
    <property type="entry name" value="NICOTINAMIDE RIBOSIDE TRANSPORTER PNUC"/>
    <property type="match status" value="1"/>
</dbReference>
<dbReference type="AlphaFoldDB" id="A0A315Y1R7"/>
<feature type="transmembrane region" description="Helical" evidence="8">
    <location>
        <begin position="37"/>
        <end position="54"/>
    </location>
</feature>
<feature type="transmembrane region" description="Helical" evidence="8">
    <location>
        <begin position="84"/>
        <end position="103"/>
    </location>
</feature>
<evidence type="ECO:0000313" key="10">
    <source>
        <dbReference type="Proteomes" id="UP000245720"/>
    </source>
</evidence>
<dbReference type="NCBIfam" id="TIGR01528">
    <property type="entry name" value="NMN_trans_PnuC"/>
    <property type="match status" value="1"/>
</dbReference>
<dbReference type="GO" id="GO:0034257">
    <property type="term" value="F:nicotinamide riboside transmembrane transporter activity"/>
    <property type="evidence" value="ECO:0007669"/>
    <property type="project" value="InterPro"/>
</dbReference>
<dbReference type="Pfam" id="PF04973">
    <property type="entry name" value="NMN_transporter"/>
    <property type="match status" value="1"/>
</dbReference>
<dbReference type="PANTHER" id="PTHR36122:SF2">
    <property type="entry name" value="NICOTINAMIDE RIBOSIDE TRANSPORTER PNUC"/>
    <property type="match status" value="1"/>
</dbReference>
<keyword evidence="5 8" id="KW-0812">Transmembrane</keyword>
<dbReference type="RefSeq" id="WP_181380251.1">
    <property type="nucleotide sequence ID" value="NZ_QGDI01000003.1"/>
</dbReference>
<keyword evidence="6 8" id="KW-1133">Transmembrane helix</keyword>
<reference evidence="9 10" key="1">
    <citation type="submission" date="2018-05" db="EMBL/GenBank/DDBJ databases">
        <title>The Hungate 1000. A catalogue of reference genomes from the rumen microbiome.</title>
        <authorList>
            <person name="Kelly W."/>
        </authorList>
    </citation>
    <scope>NUCLEOTIDE SEQUENCE [LARGE SCALE GENOMIC DNA]</scope>
    <source>
        <strain evidence="9 10">SAb67</strain>
    </source>
</reference>
<evidence type="ECO:0000313" key="9">
    <source>
        <dbReference type="EMBL" id="PWJ14211.1"/>
    </source>
</evidence>
<evidence type="ECO:0000256" key="8">
    <source>
        <dbReference type="SAM" id="Phobius"/>
    </source>
</evidence>
<dbReference type="GO" id="GO:0005886">
    <property type="term" value="C:plasma membrane"/>
    <property type="evidence" value="ECO:0007669"/>
    <property type="project" value="UniProtKB-SubCell"/>
</dbReference>
<comment type="subcellular location">
    <subcellularLocation>
        <location evidence="1">Cell membrane</location>
        <topology evidence="1">Multi-pass membrane protein</topology>
    </subcellularLocation>
</comment>
<name>A0A315Y1R7_RUMFL</name>
<comment type="similarity">
    <text evidence="2">Belongs to the nicotinamide ribonucleoside (NR) uptake permease (TC 4.B.1) family.</text>
</comment>
<evidence type="ECO:0000256" key="1">
    <source>
        <dbReference type="ARBA" id="ARBA00004651"/>
    </source>
</evidence>
<evidence type="ECO:0000256" key="7">
    <source>
        <dbReference type="ARBA" id="ARBA00023136"/>
    </source>
</evidence>